<accession>A0A1E4T0R1</accession>
<evidence type="ECO:0000256" key="1">
    <source>
        <dbReference type="ARBA" id="ARBA00007473"/>
    </source>
</evidence>
<evidence type="ECO:0000259" key="3">
    <source>
        <dbReference type="Pfam" id="PF12936"/>
    </source>
</evidence>
<comment type="similarity">
    <text evidence="1">Belongs to the KRI1 family.</text>
</comment>
<dbReference type="InterPro" id="IPR024626">
    <property type="entry name" value="Kri1-like_C"/>
</dbReference>
<feature type="region of interest" description="Disordered" evidence="2">
    <location>
        <begin position="269"/>
        <end position="301"/>
    </location>
</feature>
<dbReference type="GO" id="GO:0030686">
    <property type="term" value="C:90S preribosome"/>
    <property type="evidence" value="ECO:0007669"/>
    <property type="project" value="TreeGrafter"/>
</dbReference>
<feature type="compositionally biased region" description="Basic and acidic residues" evidence="2">
    <location>
        <begin position="291"/>
        <end position="301"/>
    </location>
</feature>
<dbReference type="PANTHER" id="PTHR14490:SF5">
    <property type="entry name" value="PROTEIN KRI1 HOMOLOG"/>
    <property type="match status" value="1"/>
</dbReference>
<dbReference type="STRING" id="983967.A0A1E4T0R1"/>
<dbReference type="AlphaFoldDB" id="A0A1E4T0R1"/>
<dbReference type="Pfam" id="PF12936">
    <property type="entry name" value="Kri1_C"/>
    <property type="match status" value="1"/>
</dbReference>
<dbReference type="Pfam" id="PF05178">
    <property type="entry name" value="Kri1"/>
    <property type="match status" value="1"/>
</dbReference>
<evidence type="ECO:0000313" key="5">
    <source>
        <dbReference type="Proteomes" id="UP000094801"/>
    </source>
</evidence>
<dbReference type="GO" id="GO:0000447">
    <property type="term" value="P:endonucleolytic cleavage in ITS1 to separate SSU-rRNA from 5.8S rRNA and LSU-rRNA from tricistronic rRNA transcript (SSU-rRNA, 5.8S rRNA, LSU-rRNA)"/>
    <property type="evidence" value="ECO:0007669"/>
    <property type="project" value="TreeGrafter"/>
</dbReference>
<sequence>MARKKSAAKRAKEAAVTAPDASNSAKASQPEIIESKPVITTEQLKKELLEDINNNSDDDEESSEDEDNYGELLTPDVEEGLSKVLTAIKTGDKSLFDDKVRFFKDPEEGADIPRKSKDEKPLYLKDYHRKNLLDGNAFEEEDGEERDWNDEKPYALQQKEDKENLLSEIKNAFDGDSQSGDDEDEGDFLVKKEKSAKSKAEEELALPDPKENSEEFLQAFLDSQAWIPKGEEKSSNSMEEDDDEFDEAAERFENAYNFRFEDPNGADIISYARSQATMRRENTNSRKRQREKLNEDKRKENEAKLELLKKKKSKKVNEVMSRLKQIREAVGEDVPEETITKVFGESLLADEFNVADWDAKMAQIFDEQYYDAGDKKPEWDDDDELMQGFKGDESDKSDDDEEEVYADADQTEEKEEAEVETKSTESKSKRSKKKEEKLSSKQGKNKLKSVAETFVNANSVQLLEQVEEERGRKKEKDTVSFKYREVSPESFGLSTREILLAEDKDLNEFIGLKKFAPYRPKDQRQKDKRKYAKKRRLRDWRLKTFNNADGPAAEDGDEDIIKIPSIVDGGHKHKKRRTNDSKGKKSKK</sequence>
<keyword evidence="5" id="KW-1185">Reference proteome</keyword>
<protein>
    <recommendedName>
        <fullName evidence="3">Kri1-like C-terminal domain-containing protein</fullName>
    </recommendedName>
</protein>
<evidence type="ECO:0000256" key="2">
    <source>
        <dbReference type="SAM" id="MobiDB-lite"/>
    </source>
</evidence>
<dbReference type="Proteomes" id="UP000094801">
    <property type="component" value="Unassembled WGS sequence"/>
</dbReference>
<feature type="compositionally biased region" description="Acidic residues" evidence="2">
    <location>
        <begin position="137"/>
        <end position="148"/>
    </location>
</feature>
<feature type="compositionally biased region" description="Acidic residues" evidence="2">
    <location>
        <begin position="56"/>
        <end position="69"/>
    </location>
</feature>
<feature type="domain" description="Kri1-like C-terminal" evidence="3">
    <location>
        <begin position="463"/>
        <end position="543"/>
    </location>
</feature>
<feature type="region of interest" description="Disordered" evidence="2">
    <location>
        <begin position="135"/>
        <end position="187"/>
    </location>
</feature>
<feature type="region of interest" description="Disordered" evidence="2">
    <location>
        <begin position="546"/>
        <end position="588"/>
    </location>
</feature>
<feature type="compositionally biased region" description="Acidic residues" evidence="2">
    <location>
        <begin position="238"/>
        <end position="247"/>
    </location>
</feature>
<feature type="region of interest" description="Disordered" evidence="2">
    <location>
        <begin position="1"/>
        <end position="76"/>
    </location>
</feature>
<feature type="compositionally biased region" description="Basic and acidic residues" evidence="2">
    <location>
        <begin position="578"/>
        <end position="588"/>
    </location>
</feature>
<feature type="region of interest" description="Disordered" evidence="2">
    <location>
        <begin position="373"/>
        <end position="445"/>
    </location>
</feature>
<dbReference type="InterPro" id="IPR018034">
    <property type="entry name" value="Kri1"/>
</dbReference>
<feature type="region of interest" description="Disordered" evidence="2">
    <location>
        <begin position="193"/>
        <end position="212"/>
    </location>
</feature>
<dbReference type="OrthoDB" id="10252032at2759"/>
<dbReference type="PANTHER" id="PTHR14490">
    <property type="entry name" value="ZINC FINGER, ZZ TYPE"/>
    <property type="match status" value="1"/>
</dbReference>
<feature type="compositionally biased region" description="Basic and acidic residues" evidence="2">
    <location>
        <begin position="419"/>
        <end position="439"/>
    </location>
</feature>
<dbReference type="EMBL" id="KV453853">
    <property type="protein sequence ID" value="ODV85339.1"/>
    <property type="molecule type" value="Genomic_DNA"/>
</dbReference>
<feature type="region of interest" description="Disordered" evidence="2">
    <location>
        <begin position="99"/>
        <end position="120"/>
    </location>
</feature>
<feature type="compositionally biased region" description="Basic and acidic residues" evidence="2">
    <location>
        <begin position="149"/>
        <end position="165"/>
    </location>
</feature>
<reference evidence="5" key="1">
    <citation type="submission" date="2016-04" db="EMBL/GenBank/DDBJ databases">
        <title>Comparative genomics of biotechnologically important yeasts.</title>
        <authorList>
            <consortium name="DOE Joint Genome Institute"/>
            <person name="Riley R."/>
            <person name="Haridas S."/>
            <person name="Wolfe K.H."/>
            <person name="Lopes M.R."/>
            <person name="Hittinger C.T."/>
            <person name="Goker M."/>
            <person name="Salamov A."/>
            <person name="Wisecaver J."/>
            <person name="Long T.M."/>
            <person name="Aerts A.L."/>
            <person name="Barry K."/>
            <person name="Choi C."/>
            <person name="Clum A."/>
            <person name="Coughlan A.Y."/>
            <person name="Deshpande S."/>
            <person name="Douglass A.P."/>
            <person name="Hanson S.J."/>
            <person name="Klenk H.-P."/>
            <person name="Labutti K."/>
            <person name="Lapidus A."/>
            <person name="Lindquist E."/>
            <person name="Lipzen A."/>
            <person name="Meier-Kolthoff J.P."/>
            <person name="Ohm R.A."/>
            <person name="Otillar R.P."/>
            <person name="Pangilinan J."/>
            <person name="Peng Y."/>
            <person name="Rokas A."/>
            <person name="Rosa C.A."/>
            <person name="Scheuner C."/>
            <person name="Sibirny A.A."/>
            <person name="Slot J.C."/>
            <person name="Stielow J.B."/>
            <person name="Sun H."/>
            <person name="Kurtzman C.P."/>
            <person name="Blackwell M."/>
            <person name="Grigoriev I.V."/>
            <person name="Jeffries T.W."/>
        </authorList>
    </citation>
    <scope>NUCLEOTIDE SEQUENCE [LARGE SCALE GENOMIC DNA]</scope>
    <source>
        <strain evidence="5">NRRL YB-2248</strain>
    </source>
</reference>
<evidence type="ECO:0000313" key="4">
    <source>
        <dbReference type="EMBL" id="ODV85339.1"/>
    </source>
</evidence>
<feature type="region of interest" description="Disordered" evidence="2">
    <location>
        <begin position="227"/>
        <end position="247"/>
    </location>
</feature>
<feature type="compositionally biased region" description="Acidic residues" evidence="2">
    <location>
        <begin position="395"/>
        <end position="418"/>
    </location>
</feature>
<proteinExistence type="inferred from homology"/>
<dbReference type="GO" id="GO:0005730">
    <property type="term" value="C:nucleolus"/>
    <property type="evidence" value="ECO:0007669"/>
    <property type="project" value="TreeGrafter"/>
</dbReference>
<gene>
    <name evidence="4" type="ORF">CANARDRAFT_28600</name>
</gene>
<name>A0A1E4T0R1_9ASCO</name>
<organism evidence="4 5">
    <name type="scientific">[Candida] arabinofermentans NRRL YB-2248</name>
    <dbReference type="NCBI Taxonomy" id="983967"/>
    <lineage>
        <taxon>Eukaryota</taxon>
        <taxon>Fungi</taxon>
        <taxon>Dikarya</taxon>
        <taxon>Ascomycota</taxon>
        <taxon>Saccharomycotina</taxon>
        <taxon>Pichiomycetes</taxon>
        <taxon>Pichiales</taxon>
        <taxon>Pichiaceae</taxon>
        <taxon>Ogataea</taxon>
        <taxon>Ogataea/Candida clade</taxon>
    </lineage>
</organism>